<comment type="caution">
    <text evidence="3">The sequence shown here is derived from an EMBL/GenBank/DDBJ whole genome shotgun (WGS) entry which is preliminary data.</text>
</comment>
<dbReference type="Proteomes" id="UP000663870">
    <property type="component" value="Unassembled WGS sequence"/>
</dbReference>
<dbReference type="PROSITE" id="PS50181">
    <property type="entry name" value="FBOX"/>
    <property type="match status" value="1"/>
</dbReference>
<name>A0A815IZC4_9BILA</name>
<evidence type="ECO:0000259" key="1">
    <source>
        <dbReference type="PROSITE" id="PS50181"/>
    </source>
</evidence>
<protein>
    <recommendedName>
        <fullName evidence="1">F-box domain-containing protein</fullName>
    </recommendedName>
</protein>
<gene>
    <name evidence="3" type="ORF">JXQ802_LOCUS33166</name>
    <name evidence="2" type="ORF">PYM288_LOCUS21707</name>
</gene>
<accession>A0A815IZC4</accession>
<dbReference type="AlphaFoldDB" id="A0A815IZC4"/>
<dbReference type="Proteomes" id="UP000663854">
    <property type="component" value="Unassembled WGS sequence"/>
</dbReference>
<dbReference type="EMBL" id="CAJNOL010001500">
    <property type="protein sequence ID" value="CAF1371314.1"/>
    <property type="molecule type" value="Genomic_DNA"/>
</dbReference>
<dbReference type="EMBL" id="CAJNOH010000876">
    <property type="protein sequence ID" value="CAF1140998.1"/>
    <property type="molecule type" value="Genomic_DNA"/>
</dbReference>
<evidence type="ECO:0000313" key="3">
    <source>
        <dbReference type="EMBL" id="CAF1371314.1"/>
    </source>
</evidence>
<proteinExistence type="predicted"/>
<evidence type="ECO:0000313" key="2">
    <source>
        <dbReference type="EMBL" id="CAF1140998.1"/>
    </source>
</evidence>
<keyword evidence="4" id="KW-1185">Reference proteome</keyword>
<reference evidence="3" key="1">
    <citation type="submission" date="2021-02" db="EMBL/GenBank/DDBJ databases">
        <authorList>
            <person name="Nowell W R."/>
        </authorList>
    </citation>
    <scope>NUCLEOTIDE SEQUENCE</scope>
</reference>
<sequence>MGNNSTRIFKSHTWFEQLPTEIILEIFDYLSCNDIIYTFFYLNERLNKLILQHQYYLSLELPISNSIFWKNILSDIGSKIQSLKIIKYDSSISLKLFPNLKSIIISSSYNLAEEQLESILKSDQFKKLHSLKIKSNELFFTPSFYDYSINQDLLLQKIFNNENSMNIFQYSSCIQSLSLKPINNLKLNLNLHSLILNLTQFMDLFSLIEYTPNLKYLNIKSIPPYAYHGQNQWLNNKIKLEQFYLTFNDTMYGTNRFSARRIDFHQLINVITQFSSSLFCLSLNLIGCYITSSNDLPFNGIQLQQQFLELMIKLKQFHLYAVLTQDKIDLKRILSTFQNKFWFDHNWIIGMHDKYLYTLPFHFDKLYNFIDFDHIYSNNSEILINNPKIWFNIKYIKFKTFNLDLLKLIKIYMPKLLVISIDYFNDSENIEDFHIIQHKTDTILNRITTIHLTCGSLENEKQWLINSLPNLKNLILIHTELPLLKSELTLKLNEKIERLVLDGNLIVEQFEKQNYIYFSNLQDLQLKFDWRFSTQIYDWYADAIIKFLKYFKNLKTLTISFNPFIAELTRSTPELELKKILVKLDKNEIEKTYEMKYLREYVIFFK</sequence>
<dbReference type="InterPro" id="IPR001810">
    <property type="entry name" value="F-box_dom"/>
</dbReference>
<evidence type="ECO:0000313" key="4">
    <source>
        <dbReference type="Proteomes" id="UP000663870"/>
    </source>
</evidence>
<feature type="domain" description="F-box" evidence="1">
    <location>
        <begin position="12"/>
        <end position="59"/>
    </location>
</feature>
<organism evidence="3 4">
    <name type="scientific">Rotaria sordida</name>
    <dbReference type="NCBI Taxonomy" id="392033"/>
    <lineage>
        <taxon>Eukaryota</taxon>
        <taxon>Metazoa</taxon>
        <taxon>Spiralia</taxon>
        <taxon>Gnathifera</taxon>
        <taxon>Rotifera</taxon>
        <taxon>Eurotatoria</taxon>
        <taxon>Bdelloidea</taxon>
        <taxon>Philodinida</taxon>
        <taxon>Philodinidae</taxon>
        <taxon>Rotaria</taxon>
    </lineage>
</organism>